<feature type="compositionally biased region" description="Basic and acidic residues" evidence="1">
    <location>
        <begin position="393"/>
        <end position="419"/>
    </location>
</feature>
<sequence>MSDETDQNIEYGQLTDKQDISNVNEVPIRRKRAIRDAGSAVPLGGSSNPSRKAGLISGKQRFKKANHPIDGNAGKLLNDKGDLKRNSPAKFDASGDRADQDKRDLRKQQTTSSELSQSREEDKVKCGKREGKRNSYSMKTMKPKSRAIKQSDLMTRSSLAKVRGLVHDKGGYSAVKDDAKLHESEFDSKNLGDEADLEQKSTEYEETGDDEDLEAPVGYKENAPEVSQNSEESEKVDLPQNSAEDDDFYNQEVDKREAEVLEEEYEGVDDQDEPYGDTDETDDSNIQGAKIRPETSLSEKTEKSDSRVKRHDTEANGGSSEQNDTTNLSEDAKGPLERLGNLGEKSLDNLKRETDQNSVAVSSSSSHEAQEDTLKGREETNESLKQESMNVDTKSDASVDWDAKRTGDSFSDDMKKESKNFANDDLDTDYEKRVEQQIQQRIDSIKEEIKRGVEEKQKIREIEVNNAKYDAMQSEDEEDEVENNQSLDAPSERKSVSKRSIIDGIRRPHQKAKRHILKRVKRSSTADERQLRAIEGVETLDPDVLVKAKLRHESIRKRSAPTYGATDEDASKMSRFPIKRSIVPRQVYLVKSEPQISSTTNNREIRNPIIIPEQAQANIDDELPPGVSLDQSLLEDTSSAVNNRLKRSPERFARRRRASAVIPESGVAFLGYRPQDDDEIDEGSEFDDDSFEDGSPHLAEDRSNYAEPYAIRAQYRGDEARNESPSEFLFAGGEDEQTDFLMRRKRGEIDEDEQPVRLHGGGALARRQAKAKSNQMQSARVNSIYLGEK</sequence>
<proteinExistence type="predicted"/>
<feature type="compositionally biased region" description="Basic and acidic residues" evidence="1">
    <location>
        <begin position="694"/>
        <end position="704"/>
    </location>
</feature>
<feature type="region of interest" description="Disordered" evidence="1">
    <location>
        <begin position="671"/>
        <end position="706"/>
    </location>
</feature>
<organism evidence="2 3">
    <name type="scientific">Neodiprion lecontei</name>
    <name type="common">Redheaded pine sawfly</name>
    <dbReference type="NCBI Taxonomy" id="441921"/>
    <lineage>
        <taxon>Eukaryota</taxon>
        <taxon>Metazoa</taxon>
        <taxon>Ecdysozoa</taxon>
        <taxon>Arthropoda</taxon>
        <taxon>Hexapoda</taxon>
        <taxon>Insecta</taxon>
        <taxon>Pterygota</taxon>
        <taxon>Neoptera</taxon>
        <taxon>Endopterygota</taxon>
        <taxon>Hymenoptera</taxon>
        <taxon>Tenthredinoidea</taxon>
        <taxon>Diprionidae</taxon>
        <taxon>Diprioninae</taxon>
        <taxon>Neodiprion</taxon>
    </lineage>
</organism>
<feature type="compositionally biased region" description="Basic and acidic residues" evidence="1">
    <location>
        <begin position="165"/>
        <end position="203"/>
    </location>
</feature>
<feature type="compositionally biased region" description="Basic and acidic residues" evidence="1">
    <location>
        <begin position="117"/>
        <end position="133"/>
    </location>
</feature>
<evidence type="ECO:0000313" key="2">
    <source>
        <dbReference type="Proteomes" id="UP000829291"/>
    </source>
</evidence>
<accession>A0ABM3GL24</accession>
<feature type="compositionally biased region" description="Basic residues" evidence="1">
    <location>
        <begin position="507"/>
        <end position="522"/>
    </location>
</feature>
<feature type="compositionally biased region" description="Acidic residues" evidence="1">
    <location>
        <begin position="260"/>
        <end position="283"/>
    </location>
</feature>
<reference evidence="3" key="1">
    <citation type="submission" date="2025-08" db="UniProtKB">
        <authorList>
            <consortium name="RefSeq"/>
        </authorList>
    </citation>
    <scope>IDENTIFICATION</scope>
    <source>
        <tissue evidence="3">Thorax and Abdomen</tissue>
    </source>
</reference>
<gene>
    <name evidence="3" type="primary">LOC124295348</name>
</gene>
<feature type="compositionally biased region" description="Basic and acidic residues" evidence="1">
    <location>
        <begin position="345"/>
        <end position="355"/>
    </location>
</feature>
<feature type="compositionally biased region" description="Polar residues" evidence="1">
    <location>
        <begin position="316"/>
        <end position="329"/>
    </location>
</feature>
<name>A0ABM3GL24_NEOLC</name>
<dbReference type="GeneID" id="124295348"/>
<feature type="region of interest" description="Disordered" evidence="1">
    <location>
        <begin position="768"/>
        <end position="789"/>
    </location>
</feature>
<feature type="compositionally biased region" description="Basic and acidic residues" evidence="1">
    <location>
        <begin position="490"/>
        <end position="506"/>
    </location>
</feature>
<feature type="compositionally biased region" description="Acidic residues" evidence="1">
    <location>
        <begin position="676"/>
        <end position="692"/>
    </location>
</feature>
<feature type="compositionally biased region" description="Basic and acidic residues" evidence="1">
    <location>
        <begin position="368"/>
        <end position="385"/>
    </location>
</feature>
<feature type="region of interest" description="Disordered" evidence="1">
    <location>
        <begin position="467"/>
        <end position="527"/>
    </location>
</feature>
<evidence type="ECO:0000313" key="3">
    <source>
        <dbReference type="RefSeq" id="XP_046600976.1"/>
    </source>
</evidence>
<dbReference type="Proteomes" id="UP000829291">
    <property type="component" value="Chromosome 7"/>
</dbReference>
<dbReference type="RefSeq" id="XP_046600976.1">
    <property type="nucleotide sequence ID" value="XM_046745020.1"/>
</dbReference>
<evidence type="ECO:0000256" key="1">
    <source>
        <dbReference type="SAM" id="MobiDB-lite"/>
    </source>
</evidence>
<feature type="compositionally biased region" description="Acidic residues" evidence="1">
    <location>
        <begin position="204"/>
        <end position="214"/>
    </location>
</feature>
<dbReference type="GO" id="GO:0016301">
    <property type="term" value="F:kinase activity"/>
    <property type="evidence" value="ECO:0007669"/>
    <property type="project" value="UniProtKB-KW"/>
</dbReference>
<feature type="compositionally biased region" description="Acidic residues" evidence="1">
    <location>
        <begin position="473"/>
        <end position="482"/>
    </location>
</feature>
<feature type="compositionally biased region" description="Polar residues" evidence="1">
    <location>
        <begin position="771"/>
        <end position="781"/>
    </location>
</feature>
<feature type="compositionally biased region" description="Basic and acidic residues" evidence="1">
    <location>
        <begin position="291"/>
        <end position="314"/>
    </location>
</feature>
<keyword evidence="3" id="KW-0808">Transferase</keyword>
<keyword evidence="2" id="KW-1185">Reference proteome</keyword>
<keyword evidence="3" id="KW-0418">Kinase</keyword>
<feature type="compositionally biased region" description="Basic and acidic residues" evidence="1">
    <location>
        <begin position="93"/>
        <end position="107"/>
    </location>
</feature>
<feature type="region of interest" description="Disordered" evidence="1">
    <location>
        <begin position="1"/>
        <end position="423"/>
    </location>
</feature>
<protein>
    <submittedName>
        <fullName evidence="3">Probable serine/threonine-protein kinase kinX</fullName>
    </submittedName>
</protein>
<feature type="region of interest" description="Disordered" evidence="1">
    <location>
        <begin position="716"/>
        <end position="735"/>
    </location>
</feature>